<proteinExistence type="predicted"/>
<evidence type="ECO:0000259" key="1">
    <source>
        <dbReference type="Pfam" id="PF12146"/>
    </source>
</evidence>
<keyword evidence="3" id="KW-1185">Reference proteome</keyword>
<feature type="domain" description="Serine aminopeptidase S33" evidence="1">
    <location>
        <begin position="118"/>
        <end position="221"/>
    </location>
</feature>
<dbReference type="AlphaFoldDB" id="A0A7T2LN12"/>
<evidence type="ECO:0000313" key="2">
    <source>
        <dbReference type="EMBL" id="QPQ55868.1"/>
    </source>
</evidence>
<keyword evidence="2" id="KW-0378">Hydrolase</keyword>
<dbReference type="InterPro" id="IPR022742">
    <property type="entry name" value="Hydrolase_4"/>
</dbReference>
<dbReference type="Proteomes" id="UP000594873">
    <property type="component" value="Chromosome"/>
</dbReference>
<dbReference type="RefSeq" id="WP_200972725.1">
    <property type="nucleotide sequence ID" value="NZ_CP065592.1"/>
</dbReference>
<name>A0A7T2LN12_9SPHN</name>
<dbReference type="GO" id="GO:0016787">
    <property type="term" value="F:hydrolase activity"/>
    <property type="evidence" value="ECO:0007669"/>
    <property type="project" value="UniProtKB-KW"/>
</dbReference>
<dbReference type="EMBL" id="CP065592">
    <property type="protein sequence ID" value="QPQ55868.1"/>
    <property type="molecule type" value="Genomic_DNA"/>
</dbReference>
<dbReference type="KEGG" id="sflv:IC614_04590"/>
<dbReference type="Gene3D" id="3.40.50.1820">
    <property type="entry name" value="alpha/beta hydrolase"/>
    <property type="match status" value="1"/>
</dbReference>
<dbReference type="Pfam" id="PF12146">
    <property type="entry name" value="Hydrolase_4"/>
    <property type="match status" value="1"/>
</dbReference>
<gene>
    <name evidence="2" type="ORF">IC614_04590</name>
</gene>
<evidence type="ECO:0000313" key="3">
    <source>
        <dbReference type="Proteomes" id="UP000594873"/>
    </source>
</evidence>
<sequence>MSQVHIVFHNILSVLQKNISALYDVHTSVSGPVQRKNMIVSRTGIAIAQLALIGAILSACSVRIQEDNLLRPMAGGTLSQEVLTIGNSPYSVARQEIRAADGTRLHAVHLTRPGANVTVLYFGGNGYTVGAFGTKTAEVFAPLGVNLMIVDHRGYGQSEGQPSVAALMSDGIAAFDHLAALPGAGKILVHGQSLGSFIAGHVAAHRPTAGVVLESSVTTAEAWVKARAKNMPVKIRLADTLKGQGNLRNMALIDEPMLILAGSEDKATPPQLSRDLYNASHLPEGRKLLAIVEGASHNDVLLKPEAIEAYRVLIDRINGN</sequence>
<protein>
    <submittedName>
        <fullName evidence="2">Alpha/beta hydrolase</fullName>
    </submittedName>
</protein>
<reference evidence="2 3" key="1">
    <citation type="submission" date="2020-11" db="EMBL/GenBank/DDBJ databases">
        <title>Genome seq and assembly of Sphingosinicella sp.</title>
        <authorList>
            <person name="Chhetri G."/>
        </authorList>
    </citation>
    <scope>NUCLEOTIDE SEQUENCE [LARGE SCALE GENOMIC DNA]</scope>
    <source>
        <strain evidence="2 3">UDD2</strain>
    </source>
</reference>
<organism evidence="2 3">
    <name type="scientific">Allosphingosinicella flava</name>
    <dbReference type="NCBI Taxonomy" id="2771430"/>
    <lineage>
        <taxon>Bacteria</taxon>
        <taxon>Pseudomonadati</taxon>
        <taxon>Pseudomonadota</taxon>
        <taxon>Alphaproteobacteria</taxon>
        <taxon>Sphingomonadales</taxon>
        <taxon>Sphingomonadaceae</taxon>
        <taxon>Allosphingosinicella</taxon>
    </lineage>
</organism>
<accession>A0A7T2LN12</accession>
<dbReference type="PANTHER" id="PTHR12277:SF81">
    <property type="entry name" value="PROTEIN ABHD13"/>
    <property type="match status" value="1"/>
</dbReference>
<dbReference type="SUPFAM" id="SSF53474">
    <property type="entry name" value="alpha/beta-Hydrolases"/>
    <property type="match status" value="1"/>
</dbReference>
<dbReference type="InterPro" id="IPR029058">
    <property type="entry name" value="AB_hydrolase_fold"/>
</dbReference>
<dbReference type="PANTHER" id="PTHR12277">
    <property type="entry name" value="ALPHA/BETA HYDROLASE DOMAIN-CONTAINING PROTEIN"/>
    <property type="match status" value="1"/>
</dbReference>